<comment type="caution">
    <text evidence="2">The sequence shown here is derived from an EMBL/GenBank/DDBJ whole genome shotgun (WGS) entry which is preliminary data.</text>
</comment>
<proteinExistence type="predicted"/>
<gene>
    <name evidence="2" type="ORF">DPMN_021178</name>
</gene>
<feature type="compositionally biased region" description="Polar residues" evidence="1">
    <location>
        <begin position="1"/>
        <end position="11"/>
    </location>
</feature>
<evidence type="ECO:0000256" key="1">
    <source>
        <dbReference type="SAM" id="MobiDB-lite"/>
    </source>
</evidence>
<protein>
    <submittedName>
        <fullName evidence="2">Uncharacterized protein</fullName>
    </submittedName>
</protein>
<reference evidence="2" key="2">
    <citation type="submission" date="2020-11" db="EMBL/GenBank/DDBJ databases">
        <authorList>
            <person name="McCartney M.A."/>
            <person name="Auch B."/>
            <person name="Kono T."/>
            <person name="Mallez S."/>
            <person name="Becker A."/>
            <person name="Gohl D.M."/>
            <person name="Silverstein K.A.T."/>
            <person name="Koren S."/>
            <person name="Bechman K.B."/>
            <person name="Herman A."/>
            <person name="Abrahante J.E."/>
            <person name="Garbe J."/>
        </authorList>
    </citation>
    <scope>NUCLEOTIDE SEQUENCE</scope>
    <source>
        <strain evidence="2">Duluth1</strain>
        <tissue evidence="2">Whole animal</tissue>
    </source>
</reference>
<organism evidence="2 3">
    <name type="scientific">Dreissena polymorpha</name>
    <name type="common">Zebra mussel</name>
    <name type="synonym">Mytilus polymorpha</name>
    <dbReference type="NCBI Taxonomy" id="45954"/>
    <lineage>
        <taxon>Eukaryota</taxon>
        <taxon>Metazoa</taxon>
        <taxon>Spiralia</taxon>
        <taxon>Lophotrochozoa</taxon>
        <taxon>Mollusca</taxon>
        <taxon>Bivalvia</taxon>
        <taxon>Autobranchia</taxon>
        <taxon>Heteroconchia</taxon>
        <taxon>Euheterodonta</taxon>
        <taxon>Imparidentia</taxon>
        <taxon>Neoheterodontei</taxon>
        <taxon>Myida</taxon>
        <taxon>Dreissenoidea</taxon>
        <taxon>Dreissenidae</taxon>
        <taxon>Dreissena</taxon>
    </lineage>
</organism>
<keyword evidence="3" id="KW-1185">Reference proteome</keyword>
<name>A0A9D4NNC3_DREPO</name>
<feature type="region of interest" description="Disordered" evidence="1">
    <location>
        <begin position="1"/>
        <end position="73"/>
    </location>
</feature>
<evidence type="ECO:0000313" key="2">
    <source>
        <dbReference type="EMBL" id="KAH3896994.1"/>
    </source>
</evidence>
<feature type="compositionally biased region" description="Acidic residues" evidence="1">
    <location>
        <begin position="26"/>
        <end position="35"/>
    </location>
</feature>
<dbReference type="EMBL" id="JAIWYP010000001">
    <property type="protein sequence ID" value="KAH3896994.1"/>
    <property type="molecule type" value="Genomic_DNA"/>
</dbReference>
<sequence length="73" mass="8431">MIQTKNACRSNRSNKHCLRTVPTAEDGLEDSDSEYQEPVNRIPFKQTESNSGQQTQNPRQQPFKMAETMTRMN</sequence>
<dbReference type="AlphaFoldDB" id="A0A9D4NNC3"/>
<accession>A0A9D4NNC3</accession>
<reference evidence="2" key="1">
    <citation type="journal article" date="2019" name="bioRxiv">
        <title>The Genome of the Zebra Mussel, Dreissena polymorpha: A Resource for Invasive Species Research.</title>
        <authorList>
            <person name="McCartney M.A."/>
            <person name="Auch B."/>
            <person name="Kono T."/>
            <person name="Mallez S."/>
            <person name="Zhang Y."/>
            <person name="Obille A."/>
            <person name="Becker A."/>
            <person name="Abrahante J.E."/>
            <person name="Garbe J."/>
            <person name="Badalamenti J.P."/>
            <person name="Herman A."/>
            <person name="Mangelson H."/>
            <person name="Liachko I."/>
            <person name="Sullivan S."/>
            <person name="Sone E.D."/>
            <person name="Koren S."/>
            <person name="Silverstein K.A.T."/>
            <person name="Beckman K.B."/>
            <person name="Gohl D.M."/>
        </authorList>
    </citation>
    <scope>NUCLEOTIDE SEQUENCE</scope>
    <source>
        <strain evidence="2">Duluth1</strain>
        <tissue evidence="2">Whole animal</tissue>
    </source>
</reference>
<feature type="compositionally biased region" description="Polar residues" evidence="1">
    <location>
        <begin position="46"/>
        <end position="60"/>
    </location>
</feature>
<dbReference type="Proteomes" id="UP000828390">
    <property type="component" value="Unassembled WGS sequence"/>
</dbReference>
<evidence type="ECO:0000313" key="3">
    <source>
        <dbReference type="Proteomes" id="UP000828390"/>
    </source>
</evidence>